<name>A0A0L9Y6G0_CLOBO</name>
<evidence type="ECO:0000256" key="1">
    <source>
        <dbReference type="ARBA" id="ARBA00003238"/>
    </source>
</evidence>
<dbReference type="EMBL" id="SWOV01000060">
    <property type="protein sequence ID" value="NFF89306.1"/>
    <property type="molecule type" value="Genomic_DNA"/>
</dbReference>
<gene>
    <name evidence="3" type="ORF">FC774_15750</name>
</gene>
<dbReference type="RefSeq" id="WP_012450597.1">
    <property type="nucleotide sequence ID" value="NZ_CP010520.1"/>
</dbReference>
<evidence type="ECO:0000313" key="3">
    <source>
        <dbReference type="EMBL" id="NFF89306.1"/>
    </source>
</evidence>
<dbReference type="Proteomes" id="UP000476820">
    <property type="component" value="Unassembled WGS sequence"/>
</dbReference>
<accession>A0A0L9Y6G0</accession>
<dbReference type="OrthoDB" id="9781230at2"/>
<comment type="caution">
    <text evidence="3">The sequence shown here is derived from an EMBL/GenBank/DDBJ whole genome shotgun (WGS) entry which is preliminary data.</text>
</comment>
<dbReference type="PROSITE" id="PS51482">
    <property type="entry name" value="DEGV"/>
    <property type="match status" value="1"/>
</dbReference>
<protein>
    <submittedName>
        <fullName evidence="3">DegV family protein</fullName>
    </submittedName>
</protein>
<dbReference type="Gene3D" id="3.40.50.10170">
    <property type="match status" value="1"/>
</dbReference>
<organism evidence="3 4">
    <name type="scientific">Clostridium botulinum</name>
    <dbReference type="NCBI Taxonomy" id="1491"/>
    <lineage>
        <taxon>Bacteria</taxon>
        <taxon>Bacillati</taxon>
        <taxon>Bacillota</taxon>
        <taxon>Clostridia</taxon>
        <taxon>Eubacteriales</taxon>
        <taxon>Clostridiaceae</taxon>
        <taxon>Clostridium</taxon>
    </lineage>
</organism>
<evidence type="ECO:0000313" key="4">
    <source>
        <dbReference type="Proteomes" id="UP000476820"/>
    </source>
</evidence>
<dbReference type="Pfam" id="PF02645">
    <property type="entry name" value="DegV"/>
    <property type="match status" value="1"/>
</dbReference>
<sequence length="281" mass="31457">MQKIALITDSSCDLSESTLNKFNIKLLPFRIIFNDNEYLDRITISSKELFNLLKTEIPTTSLPDIEYSSNIFENLIAENYTHVIIITVSANTSGCFNSIRLLSEHYPEIKSYIFDSKTIGYPVGAISTQVGKLINDNFNFEDIISKLEDIRKKTHAFVTFPSLKYLRAGGRIGRVSGAIAETLNLKPIISSDEDGFLYPFAKARGRKQSLGKLKQILMSYLEKGKCRVWILNGDADEEADEFLNSVQTHENITEISLETIGACTGVHTGPGSIGVCIYEEY</sequence>
<proteinExistence type="predicted"/>
<dbReference type="NCBIfam" id="TIGR00762">
    <property type="entry name" value="DegV"/>
    <property type="match status" value="1"/>
</dbReference>
<dbReference type="GO" id="GO:0008289">
    <property type="term" value="F:lipid binding"/>
    <property type="evidence" value="ECO:0007669"/>
    <property type="project" value="UniProtKB-KW"/>
</dbReference>
<evidence type="ECO:0000256" key="2">
    <source>
        <dbReference type="ARBA" id="ARBA00023121"/>
    </source>
</evidence>
<dbReference type="AlphaFoldDB" id="A0A0L9Y6G0"/>
<dbReference type="SUPFAM" id="SSF82549">
    <property type="entry name" value="DAK1/DegV-like"/>
    <property type="match status" value="1"/>
</dbReference>
<dbReference type="PANTHER" id="PTHR33434:SF3">
    <property type="entry name" value="DEGV DOMAIN-CONTAINING PROTEIN YITS"/>
    <property type="match status" value="1"/>
</dbReference>
<reference evidence="3 4" key="1">
    <citation type="submission" date="2019-04" db="EMBL/GenBank/DDBJ databases">
        <title>Genome sequencing of Clostridium botulinum Groups I-IV and Clostridium butyricum.</title>
        <authorList>
            <person name="Brunt J."/>
            <person name="Van Vliet A.H.M."/>
            <person name="Stringer S.C."/>
            <person name="Carter A.T."/>
            <person name="Peck M.W."/>
        </authorList>
    </citation>
    <scope>NUCLEOTIDE SEQUENCE [LARGE SCALE GENOMIC DNA]</scope>
    <source>
        <strain evidence="3 4">1605</strain>
    </source>
</reference>
<dbReference type="PANTHER" id="PTHR33434">
    <property type="entry name" value="DEGV DOMAIN-CONTAINING PROTEIN DR_1986-RELATED"/>
    <property type="match status" value="1"/>
</dbReference>
<dbReference type="InterPro" id="IPR043168">
    <property type="entry name" value="DegV_C"/>
</dbReference>
<dbReference type="InterPro" id="IPR003797">
    <property type="entry name" value="DegV"/>
</dbReference>
<dbReference type="InterPro" id="IPR050270">
    <property type="entry name" value="DegV_domain_contain"/>
</dbReference>
<dbReference type="Gene3D" id="3.30.1180.10">
    <property type="match status" value="1"/>
</dbReference>
<comment type="function">
    <text evidence="1">May bind long-chain fatty acids, such as palmitate, and may play a role in lipid transport or fatty acid metabolism.</text>
</comment>
<keyword evidence="2" id="KW-0446">Lipid-binding</keyword>